<dbReference type="AlphaFoldDB" id="A0A848FEP5"/>
<dbReference type="PROSITE" id="PS51352">
    <property type="entry name" value="THIOREDOXIN_2"/>
    <property type="match status" value="1"/>
</dbReference>
<dbReference type="InterPro" id="IPR017937">
    <property type="entry name" value="Thioredoxin_CS"/>
</dbReference>
<dbReference type="Pfam" id="PF01790">
    <property type="entry name" value="LGT"/>
    <property type="match status" value="1"/>
</dbReference>
<evidence type="ECO:0000256" key="2">
    <source>
        <dbReference type="ARBA" id="ARBA00022748"/>
    </source>
</evidence>
<dbReference type="Gene3D" id="3.40.30.10">
    <property type="entry name" value="Glutaredoxin"/>
    <property type="match status" value="1"/>
</dbReference>
<dbReference type="InterPro" id="IPR050553">
    <property type="entry name" value="Thioredoxin_ResA/DsbE_sf"/>
</dbReference>
<name>A0A848FEP5_9BURK</name>
<dbReference type="InterPro" id="IPR013766">
    <property type="entry name" value="Thioredoxin_domain"/>
</dbReference>
<dbReference type="GO" id="GO:0008961">
    <property type="term" value="F:phosphatidylglycerol-prolipoprotein diacylglyceryl transferase activity"/>
    <property type="evidence" value="ECO:0007669"/>
    <property type="project" value="InterPro"/>
</dbReference>
<organism evidence="6 7">
    <name type="scientific">Azohydromonas caseinilytica</name>
    <dbReference type="NCBI Taxonomy" id="2728836"/>
    <lineage>
        <taxon>Bacteria</taxon>
        <taxon>Pseudomonadati</taxon>
        <taxon>Pseudomonadota</taxon>
        <taxon>Betaproteobacteria</taxon>
        <taxon>Burkholderiales</taxon>
        <taxon>Sphaerotilaceae</taxon>
        <taxon>Azohydromonas</taxon>
    </lineage>
</organism>
<dbReference type="GO" id="GO:0005886">
    <property type="term" value="C:plasma membrane"/>
    <property type="evidence" value="ECO:0007669"/>
    <property type="project" value="InterPro"/>
</dbReference>
<evidence type="ECO:0000259" key="5">
    <source>
        <dbReference type="PROSITE" id="PS51352"/>
    </source>
</evidence>
<keyword evidence="4" id="KW-0472">Membrane</keyword>
<evidence type="ECO:0000256" key="4">
    <source>
        <dbReference type="SAM" id="Phobius"/>
    </source>
</evidence>
<keyword evidence="4" id="KW-1133">Transmembrane helix</keyword>
<keyword evidence="3" id="KW-0676">Redox-active center</keyword>
<feature type="domain" description="Thioredoxin" evidence="5">
    <location>
        <begin position="133"/>
        <end position="272"/>
    </location>
</feature>
<comment type="caution">
    <text evidence="6">The sequence shown here is derived from an EMBL/GenBank/DDBJ whole genome shotgun (WGS) entry which is preliminary data.</text>
</comment>
<gene>
    <name evidence="6" type="ORF">HHL10_16680</name>
</gene>
<sequence length="273" mass="28890">MLSISLGPLALPVAPLLLLAALWLAILVARRLAGSEAAQAERAVWGAAVAGLIAARIGHVLMHARPYLDSPWAVLDLRDGGWEDSVGVAVAALWLAERCRTRPGLRRPVVAGSLAGMCAWVLGSVAVLAAGGEAARTPAPDIALAELDGGRTLRLPEALQGRPAVVNLWASWCGPCRAEMPVLDAARRRDTDIRFLLVNQGESAAVVRAYLQREGLSSDGVWLDADKALGPAVGSQGLPTTLFFDAQGRRVHAHLGALNDAALQVRLKQLRER</sequence>
<keyword evidence="4" id="KW-0812">Transmembrane</keyword>
<reference evidence="6 7" key="1">
    <citation type="submission" date="2020-04" db="EMBL/GenBank/DDBJ databases">
        <title>Azohydromonas sp. isolated from soil.</title>
        <authorList>
            <person name="Dahal R.H."/>
        </authorList>
    </citation>
    <scope>NUCLEOTIDE SEQUENCE [LARGE SCALE GENOMIC DNA]</scope>
    <source>
        <strain evidence="6 7">G-1-1-14</strain>
    </source>
</reference>
<dbReference type="PANTHER" id="PTHR42852">
    <property type="entry name" value="THIOL:DISULFIDE INTERCHANGE PROTEIN DSBE"/>
    <property type="match status" value="1"/>
</dbReference>
<dbReference type="PANTHER" id="PTHR42852:SF13">
    <property type="entry name" value="PROTEIN DIPZ"/>
    <property type="match status" value="1"/>
</dbReference>
<dbReference type="CDD" id="cd02966">
    <property type="entry name" value="TlpA_like_family"/>
    <property type="match status" value="1"/>
</dbReference>
<keyword evidence="7" id="KW-1185">Reference proteome</keyword>
<protein>
    <submittedName>
        <fullName evidence="6">TlpA family protein disulfide reductase</fullName>
    </submittedName>
</protein>
<evidence type="ECO:0000256" key="1">
    <source>
        <dbReference type="ARBA" id="ARBA00004196"/>
    </source>
</evidence>
<dbReference type="SUPFAM" id="SSF52833">
    <property type="entry name" value="Thioredoxin-like"/>
    <property type="match status" value="1"/>
</dbReference>
<dbReference type="GO" id="GO:0030313">
    <property type="term" value="C:cell envelope"/>
    <property type="evidence" value="ECO:0007669"/>
    <property type="project" value="UniProtKB-SubCell"/>
</dbReference>
<evidence type="ECO:0000313" key="7">
    <source>
        <dbReference type="Proteomes" id="UP000574067"/>
    </source>
</evidence>
<dbReference type="GO" id="GO:0015036">
    <property type="term" value="F:disulfide oxidoreductase activity"/>
    <property type="evidence" value="ECO:0007669"/>
    <property type="project" value="UniProtKB-ARBA"/>
</dbReference>
<dbReference type="RefSeq" id="WP_169161526.1">
    <property type="nucleotide sequence ID" value="NZ_JABBFW010000011.1"/>
</dbReference>
<proteinExistence type="predicted"/>
<feature type="transmembrane region" description="Helical" evidence="4">
    <location>
        <begin position="108"/>
        <end position="130"/>
    </location>
</feature>
<dbReference type="InterPro" id="IPR013740">
    <property type="entry name" value="Redoxin"/>
</dbReference>
<dbReference type="EMBL" id="JABBFW010000011">
    <property type="protein sequence ID" value="NML16620.1"/>
    <property type="molecule type" value="Genomic_DNA"/>
</dbReference>
<dbReference type="Pfam" id="PF08534">
    <property type="entry name" value="Redoxin"/>
    <property type="match status" value="1"/>
</dbReference>
<evidence type="ECO:0000313" key="6">
    <source>
        <dbReference type="EMBL" id="NML16620.1"/>
    </source>
</evidence>
<dbReference type="Proteomes" id="UP000574067">
    <property type="component" value="Unassembled WGS sequence"/>
</dbReference>
<dbReference type="PROSITE" id="PS00194">
    <property type="entry name" value="THIOREDOXIN_1"/>
    <property type="match status" value="1"/>
</dbReference>
<dbReference type="InterPro" id="IPR036249">
    <property type="entry name" value="Thioredoxin-like_sf"/>
</dbReference>
<dbReference type="GO" id="GO:0017004">
    <property type="term" value="P:cytochrome complex assembly"/>
    <property type="evidence" value="ECO:0007669"/>
    <property type="project" value="UniProtKB-KW"/>
</dbReference>
<dbReference type="GO" id="GO:0042158">
    <property type="term" value="P:lipoprotein biosynthetic process"/>
    <property type="evidence" value="ECO:0007669"/>
    <property type="project" value="InterPro"/>
</dbReference>
<evidence type="ECO:0000256" key="3">
    <source>
        <dbReference type="ARBA" id="ARBA00023284"/>
    </source>
</evidence>
<dbReference type="InterPro" id="IPR001640">
    <property type="entry name" value="Lgt"/>
</dbReference>
<keyword evidence="2" id="KW-0201">Cytochrome c-type biogenesis</keyword>
<comment type="subcellular location">
    <subcellularLocation>
        <location evidence="1">Cell envelope</location>
    </subcellularLocation>
</comment>
<accession>A0A848FEP5</accession>